<gene>
    <name evidence="1" type="ORF">ABT272_43640</name>
</gene>
<reference evidence="1 2" key="1">
    <citation type="submission" date="2024-06" db="EMBL/GenBank/DDBJ databases">
        <title>The Natural Products Discovery Center: Release of the First 8490 Sequenced Strains for Exploring Actinobacteria Biosynthetic Diversity.</title>
        <authorList>
            <person name="Kalkreuter E."/>
            <person name="Kautsar S.A."/>
            <person name="Yang D."/>
            <person name="Bader C.D."/>
            <person name="Teijaro C.N."/>
            <person name="Fluegel L."/>
            <person name="Davis C.M."/>
            <person name="Simpson J.R."/>
            <person name="Lauterbach L."/>
            <person name="Steele A.D."/>
            <person name="Gui C."/>
            <person name="Meng S."/>
            <person name="Li G."/>
            <person name="Viehrig K."/>
            <person name="Ye F."/>
            <person name="Su P."/>
            <person name="Kiefer A.F."/>
            <person name="Nichols A."/>
            <person name="Cepeda A.J."/>
            <person name="Yan W."/>
            <person name="Fan B."/>
            <person name="Jiang Y."/>
            <person name="Adhikari A."/>
            <person name="Zheng C.-J."/>
            <person name="Schuster L."/>
            <person name="Cowan T.M."/>
            <person name="Smanski M.J."/>
            <person name="Chevrette M.G."/>
            <person name="De Carvalho L.P.S."/>
            <person name="Shen B."/>
        </authorList>
    </citation>
    <scope>NUCLEOTIDE SEQUENCE [LARGE SCALE GENOMIC DNA]</scope>
    <source>
        <strain evidence="1 2">NPDC001166</strain>
    </source>
</reference>
<keyword evidence="2" id="KW-1185">Reference proteome</keyword>
<dbReference type="Pfam" id="PF19685">
    <property type="entry name" value="DUF6187"/>
    <property type="match status" value="1"/>
</dbReference>
<evidence type="ECO:0000313" key="2">
    <source>
        <dbReference type="Proteomes" id="UP001470023"/>
    </source>
</evidence>
<accession>A0ABV1UME9</accession>
<dbReference type="RefSeq" id="WP_352066282.1">
    <property type="nucleotide sequence ID" value="NZ_JBEPAW010000082.1"/>
</dbReference>
<sequence>MSDFDASFDTRFSLTPVDESGTTETGVLLMGLEAERLLAGLGLAALADDPAQVLIAVDRIRHGVRATLTFEALVEAGAQRWRETRPALAAAVGPASPPAALRKALKDTLRMFAHCDLGDPGPATSAHLAACWLRRNEIDRLAQCPAHGEMTAP</sequence>
<organism evidence="1 2">
    <name type="scientific">Streptomyces sp. 900105245</name>
    <dbReference type="NCBI Taxonomy" id="3154379"/>
    <lineage>
        <taxon>Bacteria</taxon>
        <taxon>Bacillati</taxon>
        <taxon>Actinomycetota</taxon>
        <taxon>Actinomycetes</taxon>
        <taxon>Kitasatosporales</taxon>
        <taxon>Streptomycetaceae</taxon>
        <taxon>Streptomyces</taxon>
    </lineage>
</organism>
<evidence type="ECO:0000313" key="1">
    <source>
        <dbReference type="EMBL" id="MER6434460.1"/>
    </source>
</evidence>
<name>A0ABV1UME9_9ACTN</name>
<dbReference type="InterPro" id="IPR046178">
    <property type="entry name" value="DUF6187"/>
</dbReference>
<dbReference type="EMBL" id="JBEPAZ010000117">
    <property type="protein sequence ID" value="MER6434460.1"/>
    <property type="molecule type" value="Genomic_DNA"/>
</dbReference>
<protein>
    <submittedName>
        <fullName evidence="1">DUF6187 family protein</fullName>
    </submittedName>
</protein>
<dbReference type="Proteomes" id="UP001470023">
    <property type="component" value="Unassembled WGS sequence"/>
</dbReference>
<proteinExistence type="predicted"/>
<comment type="caution">
    <text evidence="1">The sequence shown here is derived from an EMBL/GenBank/DDBJ whole genome shotgun (WGS) entry which is preliminary data.</text>
</comment>